<feature type="domain" description="Rieske" evidence="5">
    <location>
        <begin position="19"/>
        <end position="119"/>
    </location>
</feature>
<dbReference type="InterPro" id="IPR036922">
    <property type="entry name" value="Rieske_2Fe-2S_sf"/>
</dbReference>
<evidence type="ECO:0000313" key="7">
    <source>
        <dbReference type="Proteomes" id="UP000179052"/>
    </source>
</evidence>
<evidence type="ECO:0000256" key="2">
    <source>
        <dbReference type="ARBA" id="ARBA00022723"/>
    </source>
</evidence>
<proteinExistence type="predicted"/>
<reference evidence="6 7" key="1">
    <citation type="journal article" date="2016" name="Nat. Commun.">
        <title>Thousands of microbial genomes shed light on interconnected biogeochemical processes in an aquifer system.</title>
        <authorList>
            <person name="Anantharaman K."/>
            <person name="Brown C.T."/>
            <person name="Hug L.A."/>
            <person name="Sharon I."/>
            <person name="Castelle C.J."/>
            <person name="Probst A.J."/>
            <person name="Thomas B.C."/>
            <person name="Singh A."/>
            <person name="Wilkins M.J."/>
            <person name="Karaoz U."/>
            <person name="Brodie E.L."/>
            <person name="Williams K.H."/>
            <person name="Hubbard S.S."/>
            <person name="Banfield J.F."/>
        </authorList>
    </citation>
    <scope>NUCLEOTIDE SEQUENCE [LARGE SCALE GENOMIC DNA]</scope>
</reference>
<evidence type="ECO:0000256" key="4">
    <source>
        <dbReference type="ARBA" id="ARBA00023014"/>
    </source>
</evidence>
<protein>
    <recommendedName>
        <fullName evidence="5">Rieske domain-containing protein</fullName>
    </recommendedName>
</protein>
<evidence type="ECO:0000256" key="3">
    <source>
        <dbReference type="ARBA" id="ARBA00023004"/>
    </source>
</evidence>
<keyword evidence="2" id="KW-0479">Metal-binding</keyword>
<dbReference type="GO" id="GO:0051537">
    <property type="term" value="F:2 iron, 2 sulfur cluster binding"/>
    <property type="evidence" value="ECO:0007669"/>
    <property type="project" value="UniProtKB-KW"/>
</dbReference>
<dbReference type="SUPFAM" id="SSF50022">
    <property type="entry name" value="ISP domain"/>
    <property type="match status" value="1"/>
</dbReference>
<accession>A0A1G2LJT2</accession>
<dbReference type="STRING" id="1802283.A3H71_00155"/>
<dbReference type="GO" id="GO:0046872">
    <property type="term" value="F:metal ion binding"/>
    <property type="evidence" value="ECO:0007669"/>
    <property type="project" value="UniProtKB-KW"/>
</dbReference>
<dbReference type="CDD" id="cd03467">
    <property type="entry name" value="Rieske"/>
    <property type="match status" value="1"/>
</dbReference>
<evidence type="ECO:0000256" key="1">
    <source>
        <dbReference type="ARBA" id="ARBA00022714"/>
    </source>
</evidence>
<dbReference type="Gene3D" id="2.102.10.10">
    <property type="entry name" value="Rieske [2Fe-2S] iron-sulphur domain"/>
    <property type="match status" value="1"/>
</dbReference>
<dbReference type="Pfam" id="PF00355">
    <property type="entry name" value="Rieske"/>
    <property type="match status" value="1"/>
</dbReference>
<organism evidence="6 7">
    <name type="scientific">Candidatus Sungbacteria bacterium RIFCSPLOWO2_02_FULL_48_13b</name>
    <dbReference type="NCBI Taxonomy" id="1802283"/>
    <lineage>
        <taxon>Bacteria</taxon>
        <taxon>Candidatus Sungiibacteriota</taxon>
    </lineage>
</organism>
<evidence type="ECO:0000313" key="6">
    <source>
        <dbReference type="EMBL" id="OHA11109.1"/>
    </source>
</evidence>
<sequence length="120" mass="13250">MEFELWYEDFSIAELMKVACKIDDEDLVDRGWKSFDCFGGKTCLILKDEEGLRGFVNVCPHMGGSTEPTAKDDGTKVLKCTFHAAEFDIITGQRLSGLAPEGSGLRALTVEEKGGVIYYS</sequence>
<keyword evidence="4" id="KW-0411">Iron-sulfur</keyword>
<dbReference type="EMBL" id="MHQV01000014">
    <property type="protein sequence ID" value="OHA11109.1"/>
    <property type="molecule type" value="Genomic_DNA"/>
</dbReference>
<gene>
    <name evidence="6" type="ORF">A3H71_00155</name>
</gene>
<keyword evidence="3" id="KW-0408">Iron</keyword>
<dbReference type="Proteomes" id="UP000179052">
    <property type="component" value="Unassembled WGS sequence"/>
</dbReference>
<comment type="caution">
    <text evidence="6">The sequence shown here is derived from an EMBL/GenBank/DDBJ whole genome shotgun (WGS) entry which is preliminary data.</text>
</comment>
<name>A0A1G2LJT2_9BACT</name>
<dbReference type="AlphaFoldDB" id="A0A1G2LJT2"/>
<dbReference type="InterPro" id="IPR017941">
    <property type="entry name" value="Rieske_2Fe-2S"/>
</dbReference>
<evidence type="ECO:0000259" key="5">
    <source>
        <dbReference type="PROSITE" id="PS51296"/>
    </source>
</evidence>
<keyword evidence="1" id="KW-0001">2Fe-2S</keyword>
<dbReference type="PROSITE" id="PS51296">
    <property type="entry name" value="RIESKE"/>
    <property type="match status" value="1"/>
</dbReference>